<feature type="region of interest" description="Disordered" evidence="5">
    <location>
        <begin position="83"/>
        <end position="138"/>
    </location>
</feature>
<proteinExistence type="inferred from homology"/>
<sequence length="215" mass="22770">MDSDGLPIVGPGVDYTKVDAIQQKRSIAFINHFITHTARFLNRFSCVCEEKLENLSTKIQHLEISLSILEAKLSSIPGLENVTVESSSSSTPVATSGPVSSEAPAPSQNTAVNNVSSDTATPAAQVPPPEEVKPQQTVSKDPRYARFFKMLQVGVPAQAVKLKMSAEGLNPDLLDTPDAAITDGGGGATNNKDDSDDDFSDNNNSDSDSVSSFSD</sequence>
<dbReference type="AlphaFoldDB" id="A0AAN8J618"/>
<evidence type="ECO:0000313" key="7">
    <source>
        <dbReference type="Proteomes" id="UP001347796"/>
    </source>
</evidence>
<dbReference type="GO" id="GO:0071203">
    <property type="term" value="C:WASH complex"/>
    <property type="evidence" value="ECO:0007669"/>
    <property type="project" value="InterPro"/>
</dbReference>
<dbReference type="GO" id="GO:0006887">
    <property type="term" value="P:exocytosis"/>
    <property type="evidence" value="ECO:0007669"/>
    <property type="project" value="TreeGrafter"/>
</dbReference>
<dbReference type="GO" id="GO:0030041">
    <property type="term" value="P:actin filament polymerization"/>
    <property type="evidence" value="ECO:0007669"/>
    <property type="project" value="TreeGrafter"/>
</dbReference>
<organism evidence="6 7">
    <name type="scientific">Patella caerulea</name>
    <name type="common">Rayed Mediterranean limpet</name>
    <dbReference type="NCBI Taxonomy" id="87958"/>
    <lineage>
        <taxon>Eukaryota</taxon>
        <taxon>Metazoa</taxon>
        <taxon>Spiralia</taxon>
        <taxon>Lophotrochozoa</taxon>
        <taxon>Mollusca</taxon>
        <taxon>Gastropoda</taxon>
        <taxon>Patellogastropoda</taxon>
        <taxon>Patelloidea</taxon>
        <taxon>Patellidae</taxon>
        <taxon>Patella</taxon>
    </lineage>
</organism>
<dbReference type="FunFam" id="1.20.5.110:FF:000025">
    <property type="entry name" value="Putative WASH complex subunit CCDC53"/>
    <property type="match status" value="1"/>
</dbReference>
<comment type="caution">
    <text evidence="6">The sequence shown here is derived from an EMBL/GenBank/DDBJ whole genome shotgun (WGS) entry which is preliminary data.</text>
</comment>
<feature type="compositionally biased region" description="Low complexity" evidence="5">
    <location>
        <begin position="83"/>
        <end position="101"/>
    </location>
</feature>
<evidence type="ECO:0000256" key="2">
    <source>
        <dbReference type="ARBA" id="ARBA00013578"/>
    </source>
</evidence>
<comment type="similarity">
    <text evidence="1">Belongs to the CCDC53 family.</text>
</comment>
<evidence type="ECO:0000313" key="6">
    <source>
        <dbReference type="EMBL" id="KAK6170791.1"/>
    </source>
</evidence>
<evidence type="ECO:0000256" key="5">
    <source>
        <dbReference type="SAM" id="MobiDB-lite"/>
    </source>
</evidence>
<dbReference type="PANTHER" id="PTHR13015:SF0">
    <property type="entry name" value="WASH COMPLEX SUBUNIT 3"/>
    <property type="match status" value="1"/>
</dbReference>
<dbReference type="Pfam" id="PF10152">
    <property type="entry name" value="CCDC53"/>
    <property type="match status" value="1"/>
</dbReference>
<feature type="region of interest" description="Disordered" evidence="5">
    <location>
        <begin position="169"/>
        <end position="215"/>
    </location>
</feature>
<dbReference type="InterPro" id="IPR019309">
    <property type="entry name" value="WASHC3"/>
</dbReference>
<gene>
    <name evidence="6" type="ORF">SNE40_019096</name>
</gene>
<dbReference type="EMBL" id="JAZGQO010000014">
    <property type="protein sequence ID" value="KAK6170791.1"/>
    <property type="molecule type" value="Genomic_DNA"/>
</dbReference>
<name>A0AAN8J618_PATCE</name>
<protein>
    <recommendedName>
        <fullName evidence="2">WASH complex subunit 3</fullName>
    </recommendedName>
    <alternativeName>
        <fullName evidence="4">Coiled-coil domain-containing protein 53</fullName>
    </alternativeName>
</protein>
<feature type="compositionally biased region" description="Low complexity" evidence="5">
    <location>
        <begin position="201"/>
        <end position="215"/>
    </location>
</feature>
<evidence type="ECO:0000256" key="1">
    <source>
        <dbReference type="ARBA" id="ARBA00006290"/>
    </source>
</evidence>
<evidence type="ECO:0000256" key="3">
    <source>
        <dbReference type="ARBA" id="ARBA00023054"/>
    </source>
</evidence>
<dbReference type="PANTHER" id="PTHR13015">
    <property type="entry name" value="PROTEIN AD-016-RELATED"/>
    <property type="match status" value="1"/>
</dbReference>
<accession>A0AAN8J618</accession>
<reference evidence="6 7" key="1">
    <citation type="submission" date="2024-01" db="EMBL/GenBank/DDBJ databases">
        <title>The genome of the rayed Mediterranean limpet Patella caerulea (Linnaeus, 1758).</title>
        <authorList>
            <person name="Anh-Thu Weber A."/>
            <person name="Halstead-Nussloch G."/>
        </authorList>
    </citation>
    <scope>NUCLEOTIDE SEQUENCE [LARGE SCALE GENOMIC DNA]</scope>
    <source>
        <strain evidence="6">AATW-2023a</strain>
        <tissue evidence="6">Whole specimen</tissue>
    </source>
</reference>
<keyword evidence="7" id="KW-1185">Reference proteome</keyword>
<keyword evidence="3" id="KW-0175">Coiled coil</keyword>
<dbReference type="Gene3D" id="1.20.5.110">
    <property type="match status" value="1"/>
</dbReference>
<evidence type="ECO:0000256" key="4">
    <source>
        <dbReference type="ARBA" id="ARBA00030721"/>
    </source>
</evidence>
<feature type="compositionally biased region" description="Polar residues" evidence="5">
    <location>
        <begin position="106"/>
        <end position="118"/>
    </location>
</feature>
<dbReference type="Proteomes" id="UP001347796">
    <property type="component" value="Unassembled WGS sequence"/>
</dbReference>